<gene>
    <name evidence="2" type="ORF">SAMN05877842_11767</name>
</gene>
<dbReference type="Proteomes" id="UP000219252">
    <property type="component" value="Unassembled WGS sequence"/>
</dbReference>
<proteinExistence type="predicted"/>
<dbReference type="RefSeq" id="WP_141400337.1">
    <property type="nucleotide sequence ID" value="NZ_OBQC01000017.1"/>
</dbReference>
<keyword evidence="1" id="KW-1133">Transmembrane helix</keyword>
<keyword evidence="3" id="KW-1185">Reference proteome</keyword>
<dbReference type="EMBL" id="OBQC01000017">
    <property type="protein sequence ID" value="SOC43843.1"/>
    <property type="molecule type" value="Genomic_DNA"/>
</dbReference>
<evidence type="ECO:0000256" key="1">
    <source>
        <dbReference type="SAM" id="Phobius"/>
    </source>
</evidence>
<protein>
    <submittedName>
        <fullName evidence="2">Uncharacterized protein</fullName>
    </submittedName>
</protein>
<evidence type="ECO:0000313" key="2">
    <source>
        <dbReference type="EMBL" id="SOC43843.1"/>
    </source>
</evidence>
<keyword evidence="1" id="KW-0472">Membrane</keyword>
<feature type="transmembrane region" description="Helical" evidence="1">
    <location>
        <begin position="45"/>
        <end position="67"/>
    </location>
</feature>
<organism evidence="2 3">
    <name type="scientific">Ureibacillus acetophenoni</name>
    <dbReference type="NCBI Taxonomy" id="614649"/>
    <lineage>
        <taxon>Bacteria</taxon>
        <taxon>Bacillati</taxon>
        <taxon>Bacillota</taxon>
        <taxon>Bacilli</taxon>
        <taxon>Bacillales</taxon>
        <taxon>Caryophanaceae</taxon>
        <taxon>Ureibacillus</taxon>
    </lineage>
</organism>
<sequence>MKLKLLIWVLFLPLLIFFAAMFYIDVSLSSGFPGTSFWISLGDEWYGSIWFYAIVLILSFLVCFSILHKPK</sequence>
<dbReference type="AlphaFoldDB" id="A0A285UQ17"/>
<keyword evidence="1" id="KW-0812">Transmembrane</keyword>
<accession>A0A285UQ17</accession>
<evidence type="ECO:0000313" key="3">
    <source>
        <dbReference type="Proteomes" id="UP000219252"/>
    </source>
</evidence>
<reference evidence="3" key="1">
    <citation type="submission" date="2017-08" db="EMBL/GenBank/DDBJ databases">
        <authorList>
            <person name="Varghese N."/>
            <person name="Submissions S."/>
        </authorList>
    </citation>
    <scope>NUCLEOTIDE SEQUENCE [LARGE SCALE GENOMIC DNA]</scope>
    <source>
        <strain evidence="3">JC23</strain>
    </source>
</reference>
<name>A0A285UQ17_9BACL</name>